<dbReference type="PANTHER" id="PTHR34388">
    <property type="entry name" value="DNA POLYMERASE III SUBUNIT DELTA"/>
    <property type="match status" value="1"/>
</dbReference>
<dbReference type="SUPFAM" id="SSF52540">
    <property type="entry name" value="P-loop containing nucleoside triphosphate hydrolases"/>
    <property type="match status" value="1"/>
</dbReference>
<reference evidence="11 12" key="1">
    <citation type="submission" date="2013-08" db="EMBL/GenBank/DDBJ databases">
        <authorList>
            <person name="Huang J."/>
            <person name="Wang G."/>
        </authorList>
    </citation>
    <scope>NUCLEOTIDE SEQUENCE [LARGE SCALE GENOMIC DNA]</scope>
    <source>
        <strain evidence="11 12">JSM 072002</strain>
    </source>
</reference>
<dbReference type="NCBIfam" id="TIGR01128">
    <property type="entry name" value="holA"/>
    <property type="match status" value="1"/>
</dbReference>
<gene>
    <name evidence="11" type="ORF">N784_00950</name>
</gene>
<dbReference type="Gene3D" id="1.10.8.60">
    <property type="match status" value="1"/>
</dbReference>
<evidence type="ECO:0000313" key="11">
    <source>
        <dbReference type="EMBL" id="KGX88934.1"/>
    </source>
</evidence>
<dbReference type="AlphaFoldDB" id="A0A0A5GA62"/>
<keyword evidence="4" id="KW-0548">Nucleotidyltransferase</keyword>
<evidence type="ECO:0000256" key="8">
    <source>
        <dbReference type="ARBA" id="ARBA00049244"/>
    </source>
</evidence>
<feature type="domain" description="DNA polymerase III delta subunit-like C-terminal" evidence="10">
    <location>
        <begin position="220"/>
        <end position="336"/>
    </location>
</feature>
<dbReference type="EMBL" id="AVPG01000001">
    <property type="protein sequence ID" value="KGX88934.1"/>
    <property type="molecule type" value="Genomic_DNA"/>
</dbReference>
<comment type="similarity">
    <text evidence="7">Belongs to the DNA polymerase HolA subunit family.</text>
</comment>
<keyword evidence="3" id="KW-0808">Transferase</keyword>
<dbReference type="GO" id="GO:0003677">
    <property type="term" value="F:DNA binding"/>
    <property type="evidence" value="ECO:0007669"/>
    <property type="project" value="InterPro"/>
</dbReference>
<dbReference type="Pfam" id="PF21694">
    <property type="entry name" value="DNA_pol3_delta_C"/>
    <property type="match status" value="1"/>
</dbReference>
<evidence type="ECO:0000256" key="5">
    <source>
        <dbReference type="ARBA" id="ARBA00022705"/>
    </source>
</evidence>
<evidence type="ECO:0000256" key="2">
    <source>
        <dbReference type="ARBA" id="ARBA00017703"/>
    </source>
</evidence>
<dbReference type="SUPFAM" id="SSF48019">
    <property type="entry name" value="post-AAA+ oligomerization domain-like"/>
    <property type="match status" value="1"/>
</dbReference>
<evidence type="ECO:0000256" key="7">
    <source>
        <dbReference type="ARBA" id="ARBA00034754"/>
    </source>
</evidence>
<dbReference type="GO" id="GO:0009360">
    <property type="term" value="C:DNA polymerase III complex"/>
    <property type="evidence" value="ECO:0007669"/>
    <property type="project" value="InterPro"/>
</dbReference>
<sequence length="342" mass="38717">MVYFDALKDIKRKRLDTAYLIYGTESYLIQDIQQAIIENGLTEEEQEVNLSVYDLEEFPIQEVVMDAETFPFFGDKKILLCKNASIFKAKPDKGQVEHDVNVLQAYLDNPVDHSIMVFIAPYEKVDERKKIVKQLKKSGKVVSCQALKEYEMTNWIQSLASDLHIRIDSPAIDILIQENGTNLMALGNEMEKMALFVGESGTITIEVAEMLAAHNAQASALKLVDAVITQNIGRAMMIYKDLEKQNEEPIALLALLASQFRMIQQSKLLSQKGYTQQRIAQQLKAHPFAIKMALKREKGFTNAQLNAITQLLAEGDAAMKQGKMDKKLSFELLLYNLIHVKK</sequence>
<name>A0A0A5GA62_9BACI</name>
<dbReference type="RefSeq" id="WP_036831049.1">
    <property type="nucleotide sequence ID" value="NZ_AVPG01000001.1"/>
</dbReference>
<dbReference type="InterPro" id="IPR048466">
    <property type="entry name" value="DNA_pol3_delta-like_C"/>
</dbReference>
<evidence type="ECO:0000256" key="6">
    <source>
        <dbReference type="ARBA" id="ARBA00022932"/>
    </source>
</evidence>
<dbReference type="PANTHER" id="PTHR34388:SF1">
    <property type="entry name" value="DNA POLYMERASE III SUBUNIT DELTA"/>
    <property type="match status" value="1"/>
</dbReference>
<dbReference type="GO" id="GO:0003887">
    <property type="term" value="F:DNA-directed DNA polymerase activity"/>
    <property type="evidence" value="ECO:0007669"/>
    <property type="project" value="UniProtKB-KW"/>
</dbReference>
<protein>
    <recommendedName>
        <fullName evidence="2">DNA polymerase III subunit delta</fullName>
        <ecNumber evidence="1">2.7.7.7</ecNumber>
    </recommendedName>
</protein>
<keyword evidence="12" id="KW-1185">Reference proteome</keyword>
<proteinExistence type="inferred from homology"/>
<comment type="catalytic activity">
    <reaction evidence="8">
        <text>DNA(n) + a 2'-deoxyribonucleoside 5'-triphosphate = DNA(n+1) + diphosphate</text>
        <dbReference type="Rhea" id="RHEA:22508"/>
        <dbReference type="Rhea" id="RHEA-COMP:17339"/>
        <dbReference type="Rhea" id="RHEA-COMP:17340"/>
        <dbReference type="ChEBI" id="CHEBI:33019"/>
        <dbReference type="ChEBI" id="CHEBI:61560"/>
        <dbReference type="ChEBI" id="CHEBI:173112"/>
        <dbReference type="EC" id="2.7.7.7"/>
    </reaction>
</comment>
<comment type="caution">
    <text evidence="11">The sequence shown here is derived from an EMBL/GenBank/DDBJ whole genome shotgun (WGS) entry which is preliminary data.</text>
</comment>
<dbReference type="Gene3D" id="1.20.272.10">
    <property type="match status" value="1"/>
</dbReference>
<feature type="domain" description="DNA polymerase III delta N-terminal" evidence="9">
    <location>
        <begin position="19"/>
        <end position="145"/>
    </location>
</feature>
<evidence type="ECO:0000259" key="9">
    <source>
        <dbReference type="Pfam" id="PF06144"/>
    </source>
</evidence>
<evidence type="ECO:0000313" key="12">
    <source>
        <dbReference type="Proteomes" id="UP000030401"/>
    </source>
</evidence>
<dbReference type="Pfam" id="PF06144">
    <property type="entry name" value="DNA_pol3_delta"/>
    <property type="match status" value="1"/>
</dbReference>
<keyword evidence="5" id="KW-0235">DNA replication</keyword>
<dbReference type="eggNOG" id="COG1466">
    <property type="taxonomic scope" value="Bacteria"/>
</dbReference>
<evidence type="ECO:0000256" key="3">
    <source>
        <dbReference type="ARBA" id="ARBA00022679"/>
    </source>
</evidence>
<dbReference type="EC" id="2.7.7.7" evidence="1"/>
<dbReference type="InterPro" id="IPR005790">
    <property type="entry name" value="DNA_polIII_delta"/>
</dbReference>
<dbReference type="InterPro" id="IPR027417">
    <property type="entry name" value="P-loop_NTPase"/>
</dbReference>
<organism evidence="11 12">
    <name type="scientific">Pontibacillus litoralis JSM 072002</name>
    <dbReference type="NCBI Taxonomy" id="1385512"/>
    <lineage>
        <taxon>Bacteria</taxon>
        <taxon>Bacillati</taxon>
        <taxon>Bacillota</taxon>
        <taxon>Bacilli</taxon>
        <taxon>Bacillales</taxon>
        <taxon>Bacillaceae</taxon>
        <taxon>Pontibacillus</taxon>
    </lineage>
</organism>
<dbReference type="GO" id="GO:0006261">
    <property type="term" value="P:DNA-templated DNA replication"/>
    <property type="evidence" value="ECO:0007669"/>
    <property type="project" value="TreeGrafter"/>
</dbReference>
<evidence type="ECO:0000256" key="4">
    <source>
        <dbReference type="ARBA" id="ARBA00022695"/>
    </source>
</evidence>
<dbReference type="InterPro" id="IPR008921">
    <property type="entry name" value="DNA_pol3_clamp-load_cplx_C"/>
</dbReference>
<dbReference type="Proteomes" id="UP000030401">
    <property type="component" value="Unassembled WGS sequence"/>
</dbReference>
<dbReference type="STRING" id="1385512.N784_00950"/>
<dbReference type="InterPro" id="IPR010372">
    <property type="entry name" value="DNA_pol3_delta_N"/>
</dbReference>
<evidence type="ECO:0000259" key="10">
    <source>
        <dbReference type="Pfam" id="PF21694"/>
    </source>
</evidence>
<keyword evidence="6" id="KW-0239">DNA-directed DNA polymerase</keyword>
<accession>A0A0A5GA62</accession>
<dbReference type="OrthoDB" id="9775929at2"/>
<dbReference type="Gene3D" id="3.40.50.300">
    <property type="entry name" value="P-loop containing nucleotide triphosphate hydrolases"/>
    <property type="match status" value="1"/>
</dbReference>
<evidence type="ECO:0000256" key="1">
    <source>
        <dbReference type="ARBA" id="ARBA00012417"/>
    </source>
</evidence>